<dbReference type="PANTHER" id="PTHR33064:SF37">
    <property type="entry name" value="RIBONUCLEASE H"/>
    <property type="match status" value="1"/>
</dbReference>
<evidence type="ECO:0000313" key="2">
    <source>
        <dbReference type="Proteomes" id="UP001172457"/>
    </source>
</evidence>
<dbReference type="InterPro" id="IPR043128">
    <property type="entry name" value="Rev_trsase/Diguanyl_cyclase"/>
</dbReference>
<sequence length="154" mass="17554">MLLGANFIRNLQGGVRIEGNEVTFYTRGTKIQIAERVEVVQQAINELESNENEFLGIPNSTHLDVPNNKYLEERFSGTDPLRYWRRNKIIISEGKLKLQQHIIKRIVDFDEETLKTKKGMKSFLGVLNNARTHIPNLGTLLRPLYEKTSTGTGG</sequence>
<dbReference type="InterPro" id="IPR043502">
    <property type="entry name" value="DNA/RNA_pol_sf"/>
</dbReference>
<evidence type="ECO:0000313" key="1">
    <source>
        <dbReference type="EMBL" id="KAJ9546379.1"/>
    </source>
</evidence>
<name>A0AA38WDQ6_9ASTR</name>
<gene>
    <name evidence="1" type="ORF">OSB04_018922</name>
</gene>
<dbReference type="InterPro" id="IPR051320">
    <property type="entry name" value="Viral_Replic_Matur_Polypro"/>
</dbReference>
<dbReference type="PANTHER" id="PTHR33064">
    <property type="entry name" value="POL PROTEIN"/>
    <property type="match status" value="1"/>
</dbReference>
<dbReference type="Proteomes" id="UP001172457">
    <property type="component" value="Chromosome 5"/>
</dbReference>
<accession>A0AA38WDQ6</accession>
<comment type="caution">
    <text evidence="1">The sequence shown here is derived from an EMBL/GenBank/DDBJ whole genome shotgun (WGS) entry which is preliminary data.</text>
</comment>
<organism evidence="1 2">
    <name type="scientific">Centaurea solstitialis</name>
    <name type="common">yellow star-thistle</name>
    <dbReference type="NCBI Taxonomy" id="347529"/>
    <lineage>
        <taxon>Eukaryota</taxon>
        <taxon>Viridiplantae</taxon>
        <taxon>Streptophyta</taxon>
        <taxon>Embryophyta</taxon>
        <taxon>Tracheophyta</taxon>
        <taxon>Spermatophyta</taxon>
        <taxon>Magnoliopsida</taxon>
        <taxon>eudicotyledons</taxon>
        <taxon>Gunneridae</taxon>
        <taxon>Pentapetalae</taxon>
        <taxon>asterids</taxon>
        <taxon>campanulids</taxon>
        <taxon>Asterales</taxon>
        <taxon>Asteraceae</taxon>
        <taxon>Carduoideae</taxon>
        <taxon>Cardueae</taxon>
        <taxon>Centaureinae</taxon>
        <taxon>Centaurea</taxon>
    </lineage>
</organism>
<protein>
    <submittedName>
        <fullName evidence="1">Uncharacterized protein</fullName>
    </submittedName>
</protein>
<dbReference type="SUPFAM" id="SSF56672">
    <property type="entry name" value="DNA/RNA polymerases"/>
    <property type="match status" value="1"/>
</dbReference>
<dbReference type="AlphaFoldDB" id="A0AA38WDQ6"/>
<reference evidence="1" key="1">
    <citation type="submission" date="2023-03" db="EMBL/GenBank/DDBJ databases">
        <title>Chromosome-scale reference genome and RAD-based genetic map of yellow starthistle (Centaurea solstitialis) reveal putative structural variation and QTLs associated with invader traits.</title>
        <authorList>
            <person name="Reatini B."/>
            <person name="Cang F.A."/>
            <person name="Jiang Q."/>
            <person name="Mckibben M.T.W."/>
            <person name="Barker M.S."/>
            <person name="Rieseberg L.H."/>
            <person name="Dlugosch K.M."/>
        </authorList>
    </citation>
    <scope>NUCLEOTIDE SEQUENCE</scope>
    <source>
        <strain evidence="1">CAN-66</strain>
        <tissue evidence="1">Leaf</tissue>
    </source>
</reference>
<dbReference type="Gene3D" id="3.30.70.270">
    <property type="match status" value="1"/>
</dbReference>
<proteinExistence type="predicted"/>
<keyword evidence="2" id="KW-1185">Reference proteome</keyword>
<dbReference type="EMBL" id="JARYMX010000005">
    <property type="protein sequence ID" value="KAJ9546379.1"/>
    <property type="molecule type" value="Genomic_DNA"/>
</dbReference>